<gene>
    <name evidence="6" type="ORF">ACFSR0_07860</name>
</gene>
<dbReference type="Pfam" id="PF09084">
    <property type="entry name" value="NMT1"/>
    <property type="match status" value="1"/>
</dbReference>
<keyword evidence="3" id="KW-0813">Transport</keyword>
<dbReference type="Gene3D" id="3.40.190.10">
    <property type="entry name" value="Periplasmic binding protein-like II"/>
    <property type="match status" value="2"/>
</dbReference>
<protein>
    <submittedName>
        <fullName evidence="6">Aliphatic sulfonate ABC transporter substrate-binding protein</fullName>
    </submittedName>
</protein>
<dbReference type="PANTHER" id="PTHR30024:SF47">
    <property type="entry name" value="TAURINE-BINDING PERIPLASMIC PROTEIN"/>
    <property type="match status" value="1"/>
</dbReference>
<comment type="caution">
    <text evidence="6">The sequence shown here is derived from an EMBL/GenBank/DDBJ whole genome shotgun (WGS) entry which is preliminary data.</text>
</comment>
<dbReference type="InterPro" id="IPR015168">
    <property type="entry name" value="SsuA/THI5"/>
</dbReference>
<sequence length="349" mass="38409">MDKRIRTSFIFSVIFIMLSLSVLGGCGKKEADSTTVPKEIKIGTIRVPNDQQLAKVEGYFDDAYKKQGIKVKFVFFDSGVAANQAFASGSIDFAEMGYTNGVVALNRQIPVKLIWIHDVLGENEALVARKESGVKTISDLKGKKIATPFSSTSHFSLLKALEAAGIEKDVTILDMQTADIVAAWQRGDIDAAYTWEPTLTELKKTGTVITDSKQLAQQGYMTTNIELVRTAFAEKYPQLVVDYLGALAKANNAYQKDPTAAAAKIAGSLNLTAEETLQQMKGSTWLTPQEQLSPDYFGTSKETGQFQKIFLDTAKFLKEQKSIDQVPSEKEVQSFVDPSYIEQLVKGEK</sequence>
<dbReference type="CDD" id="cd13560">
    <property type="entry name" value="PBP2_taurine"/>
    <property type="match status" value="1"/>
</dbReference>
<accession>A0ABW5TKY1</accession>
<dbReference type="PROSITE" id="PS51257">
    <property type="entry name" value="PROKAR_LIPOPROTEIN"/>
    <property type="match status" value="1"/>
</dbReference>
<organism evidence="6 7">
    <name type="scientific">Enterococcus camelliae</name>
    <dbReference type="NCBI Taxonomy" id="453959"/>
    <lineage>
        <taxon>Bacteria</taxon>
        <taxon>Bacillati</taxon>
        <taxon>Bacillota</taxon>
        <taxon>Bacilli</taxon>
        <taxon>Lactobacillales</taxon>
        <taxon>Enterococcaceae</taxon>
        <taxon>Enterococcus</taxon>
    </lineage>
</organism>
<evidence type="ECO:0000256" key="2">
    <source>
        <dbReference type="ARBA" id="ARBA00010742"/>
    </source>
</evidence>
<keyword evidence="4" id="KW-0732">Signal</keyword>
<evidence type="ECO:0000256" key="4">
    <source>
        <dbReference type="ARBA" id="ARBA00022729"/>
    </source>
</evidence>
<evidence type="ECO:0000313" key="7">
    <source>
        <dbReference type="Proteomes" id="UP001597427"/>
    </source>
</evidence>
<dbReference type="InterPro" id="IPR001638">
    <property type="entry name" value="Solute-binding_3/MltF_N"/>
</dbReference>
<evidence type="ECO:0000313" key="6">
    <source>
        <dbReference type="EMBL" id="MFD2729338.1"/>
    </source>
</evidence>
<comment type="similarity">
    <text evidence="2">Belongs to the bacterial solute-binding protein SsuA/TauA family.</text>
</comment>
<name>A0ABW5TKY1_9ENTE</name>
<proteinExistence type="inferred from homology"/>
<evidence type="ECO:0000256" key="1">
    <source>
        <dbReference type="ARBA" id="ARBA00004418"/>
    </source>
</evidence>
<dbReference type="EMBL" id="JBHUMO010000044">
    <property type="protein sequence ID" value="MFD2729338.1"/>
    <property type="molecule type" value="Genomic_DNA"/>
</dbReference>
<dbReference type="NCBIfam" id="TIGR01728">
    <property type="entry name" value="SsuA_fam"/>
    <property type="match status" value="1"/>
</dbReference>
<dbReference type="InterPro" id="IPR010068">
    <property type="entry name" value="Peri-bd_TauA"/>
</dbReference>
<evidence type="ECO:0000259" key="5">
    <source>
        <dbReference type="SMART" id="SM00062"/>
    </source>
</evidence>
<dbReference type="SUPFAM" id="SSF53850">
    <property type="entry name" value="Periplasmic binding protein-like II"/>
    <property type="match status" value="1"/>
</dbReference>
<dbReference type="InterPro" id="IPR010067">
    <property type="entry name" value="ABC_SsuA_sub-bd"/>
</dbReference>
<keyword evidence="7" id="KW-1185">Reference proteome</keyword>
<dbReference type="RefSeq" id="WP_379981582.1">
    <property type="nucleotide sequence ID" value="NZ_JBHUMO010000044.1"/>
</dbReference>
<dbReference type="Proteomes" id="UP001597427">
    <property type="component" value="Unassembled WGS sequence"/>
</dbReference>
<dbReference type="PANTHER" id="PTHR30024">
    <property type="entry name" value="ALIPHATIC SULFONATES-BINDING PROTEIN-RELATED"/>
    <property type="match status" value="1"/>
</dbReference>
<feature type="domain" description="Solute-binding protein family 3/N-terminal" evidence="5">
    <location>
        <begin position="39"/>
        <end position="258"/>
    </location>
</feature>
<comment type="subcellular location">
    <subcellularLocation>
        <location evidence="1">Periplasm</location>
    </subcellularLocation>
</comment>
<dbReference type="SMART" id="SM00062">
    <property type="entry name" value="PBPb"/>
    <property type="match status" value="1"/>
</dbReference>
<evidence type="ECO:0000256" key="3">
    <source>
        <dbReference type="ARBA" id="ARBA00022448"/>
    </source>
</evidence>
<reference evidence="7" key="1">
    <citation type="journal article" date="2019" name="Int. J. Syst. Evol. Microbiol.">
        <title>The Global Catalogue of Microorganisms (GCM) 10K type strain sequencing project: providing services to taxonomists for standard genome sequencing and annotation.</title>
        <authorList>
            <consortium name="The Broad Institute Genomics Platform"/>
            <consortium name="The Broad Institute Genome Sequencing Center for Infectious Disease"/>
            <person name="Wu L."/>
            <person name="Ma J."/>
        </authorList>
    </citation>
    <scope>NUCLEOTIDE SEQUENCE [LARGE SCALE GENOMIC DNA]</scope>
    <source>
        <strain evidence="7">TISTR 932</strain>
    </source>
</reference>